<dbReference type="Proteomes" id="UP001642464">
    <property type="component" value="Unassembled WGS sequence"/>
</dbReference>
<gene>
    <name evidence="1" type="ORF">SCF082_LOCUS39769</name>
</gene>
<dbReference type="GO" id="GO:0032259">
    <property type="term" value="P:methylation"/>
    <property type="evidence" value="ECO:0007669"/>
    <property type="project" value="UniProtKB-KW"/>
</dbReference>
<dbReference type="GO" id="GO:0008168">
    <property type="term" value="F:methyltransferase activity"/>
    <property type="evidence" value="ECO:0007669"/>
    <property type="project" value="UniProtKB-KW"/>
</dbReference>
<dbReference type="EMBL" id="CAXAMM010039122">
    <property type="protein sequence ID" value="CAK9083822.1"/>
    <property type="molecule type" value="Genomic_DNA"/>
</dbReference>
<reference evidence="1 2" key="1">
    <citation type="submission" date="2024-02" db="EMBL/GenBank/DDBJ databases">
        <authorList>
            <person name="Chen Y."/>
            <person name="Shah S."/>
            <person name="Dougan E. K."/>
            <person name="Thang M."/>
            <person name="Chan C."/>
        </authorList>
    </citation>
    <scope>NUCLEOTIDE SEQUENCE [LARGE SCALE GENOMIC DNA]</scope>
</reference>
<keyword evidence="2" id="KW-1185">Reference proteome</keyword>
<evidence type="ECO:0000313" key="2">
    <source>
        <dbReference type="Proteomes" id="UP001642464"/>
    </source>
</evidence>
<keyword evidence="1" id="KW-0808">Transferase</keyword>
<protein>
    <submittedName>
        <fullName evidence="1">Modification methylase ScrFIA</fullName>
    </submittedName>
</protein>
<organism evidence="1 2">
    <name type="scientific">Durusdinium trenchii</name>
    <dbReference type="NCBI Taxonomy" id="1381693"/>
    <lineage>
        <taxon>Eukaryota</taxon>
        <taxon>Sar</taxon>
        <taxon>Alveolata</taxon>
        <taxon>Dinophyceae</taxon>
        <taxon>Suessiales</taxon>
        <taxon>Symbiodiniaceae</taxon>
        <taxon>Durusdinium</taxon>
    </lineage>
</organism>
<keyword evidence="1" id="KW-0489">Methyltransferase</keyword>
<comment type="caution">
    <text evidence="1">The sequence shown here is derived from an EMBL/GenBank/DDBJ whole genome shotgun (WGS) entry which is preliminary data.</text>
</comment>
<feature type="non-terminal residue" evidence="1">
    <location>
        <position position="1"/>
    </location>
</feature>
<name>A0ABP0Q6G4_9DINO</name>
<proteinExistence type="predicted"/>
<accession>A0ABP0Q6G4</accession>
<evidence type="ECO:0000313" key="1">
    <source>
        <dbReference type="EMBL" id="CAK9083822.1"/>
    </source>
</evidence>
<sequence length="183" mass="20364">VVKLLSVPPSSNSSATESPEAMKQQLLGLAVCQLAFKKLLGIGSSRFWKLKRAAREGVAPPVDARTHPKKLLLKSQPHALRKRAYIVEFLENLYQTLSEPMPETQAGLKEVADHGKAAASTVKEMEFRRLRGKRPKLARVETKASKDASLRLLPPGSFSDYLKLLRAKYPTEKFSLKLFNNAP</sequence>